<dbReference type="SUPFAM" id="SSF47616">
    <property type="entry name" value="GST C-terminal domain-like"/>
    <property type="match status" value="1"/>
</dbReference>
<evidence type="ECO:0000313" key="3">
    <source>
        <dbReference type="Proteomes" id="UP001205843"/>
    </source>
</evidence>
<dbReference type="EMBL" id="JALJXV010000013">
    <property type="protein sequence ID" value="MCP1677087.1"/>
    <property type="molecule type" value="Genomic_DNA"/>
</dbReference>
<keyword evidence="3" id="KW-1185">Reference proteome</keyword>
<dbReference type="InterPro" id="IPR010987">
    <property type="entry name" value="Glutathione-S-Trfase_C-like"/>
</dbReference>
<sequence length="69" mass="7797">MLVLWGRSTSSNMQKVLFAGLGRHLAQSDFLAGDTLSLSDFPIGPAVHRYLRFGLEISDIPHMRAYYDR</sequence>
<dbReference type="PROSITE" id="PS50405">
    <property type="entry name" value="GST_CTER"/>
    <property type="match status" value="1"/>
</dbReference>
<comment type="caution">
    <text evidence="2">The sequence shown here is derived from an EMBL/GenBank/DDBJ whole genome shotgun (WGS) entry which is preliminary data.</text>
</comment>
<accession>A0AAE3G7W1</accession>
<dbReference type="RefSeq" id="WP_253485113.1">
    <property type="nucleotide sequence ID" value="NZ_JALJXV010000013.1"/>
</dbReference>
<organism evidence="2 3">
    <name type="scientific">Natronocella acetinitrilica</name>
    <dbReference type="NCBI Taxonomy" id="414046"/>
    <lineage>
        <taxon>Bacteria</taxon>
        <taxon>Pseudomonadati</taxon>
        <taxon>Pseudomonadota</taxon>
        <taxon>Gammaproteobacteria</taxon>
        <taxon>Chromatiales</taxon>
        <taxon>Ectothiorhodospiraceae</taxon>
        <taxon>Natronocella</taxon>
    </lineage>
</organism>
<gene>
    <name evidence="2" type="ORF">J2T57_004261</name>
</gene>
<dbReference type="InterPro" id="IPR036282">
    <property type="entry name" value="Glutathione-S-Trfase_C_sf"/>
</dbReference>
<evidence type="ECO:0000259" key="1">
    <source>
        <dbReference type="PROSITE" id="PS50405"/>
    </source>
</evidence>
<dbReference type="Proteomes" id="UP001205843">
    <property type="component" value="Unassembled WGS sequence"/>
</dbReference>
<feature type="domain" description="GST C-terminal" evidence="1">
    <location>
        <begin position="1"/>
        <end position="69"/>
    </location>
</feature>
<proteinExistence type="predicted"/>
<reference evidence="2" key="1">
    <citation type="submission" date="2022-03" db="EMBL/GenBank/DDBJ databases">
        <title>Genomic Encyclopedia of Type Strains, Phase III (KMG-III): the genomes of soil and plant-associated and newly described type strains.</title>
        <authorList>
            <person name="Whitman W."/>
        </authorList>
    </citation>
    <scope>NUCLEOTIDE SEQUENCE</scope>
    <source>
        <strain evidence="2">ANL 6-2</strain>
    </source>
</reference>
<dbReference type="AlphaFoldDB" id="A0AAE3G7W1"/>
<dbReference type="Gene3D" id="1.20.1050.10">
    <property type="match status" value="1"/>
</dbReference>
<dbReference type="Pfam" id="PF13410">
    <property type="entry name" value="GST_C_2"/>
    <property type="match status" value="1"/>
</dbReference>
<evidence type="ECO:0000313" key="2">
    <source>
        <dbReference type="EMBL" id="MCP1677087.1"/>
    </source>
</evidence>
<name>A0AAE3G7W1_9GAMM</name>
<protein>
    <submittedName>
        <fullName evidence="2">Glutathione S-transferase</fullName>
    </submittedName>
</protein>